<feature type="compositionally biased region" description="Basic and acidic residues" evidence="1">
    <location>
        <begin position="646"/>
        <end position="655"/>
    </location>
</feature>
<dbReference type="InterPro" id="IPR036770">
    <property type="entry name" value="Ankyrin_rpt-contain_sf"/>
</dbReference>
<protein>
    <submittedName>
        <fullName evidence="2">Uncharacterized protein</fullName>
    </submittedName>
</protein>
<feature type="region of interest" description="Disordered" evidence="1">
    <location>
        <begin position="618"/>
        <end position="655"/>
    </location>
</feature>
<evidence type="ECO:0000313" key="3">
    <source>
        <dbReference type="Proteomes" id="UP000041254"/>
    </source>
</evidence>
<reference evidence="2 3" key="1">
    <citation type="submission" date="2014-11" db="EMBL/GenBank/DDBJ databases">
        <authorList>
            <person name="Zhu J."/>
            <person name="Qi W."/>
            <person name="Song R."/>
        </authorList>
    </citation>
    <scope>NUCLEOTIDE SEQUENCE [LARGE SCALE GENOMIC DNA]</scope>
</reference>
<dbReference type="AlphaFoldDB" id="A0A0G4ELE9"/>
<name>A0A0G4ELE9_VITBC</name>
<evidence type="ECO:0000256" key="1">
    <source>
        <dbReference type="SAM" id="MobiDB-lite"/>
    </source>
</evidence>
<dbReference type="Gene3D" id="1.25.40.20">
    <property type="entry name" value="Ankyrin repeat-containing domain"/>
    <property type="match status" value="1"/>
</dbReference>
<sequence>MADVLFPMRMEAQRAAELRQPGEPFTVTLSSSGAPAYDLSATKQLAFGLADGSLAPDAAARLLTQHRADPSGLYYKESRRRSESYWSSLLHLAAEKCSGAEGAAILTHLLSSPFCPDVNQTTPFAEDCLRIPWESHDEAPLDALLDRLPRATDSPGRREHPTQLPALLPMIETLLSHGATCYSHWDSEGLLGKVFQSGADMTAKECLEAVGRLTSAAARARTYRPTASILYGPFTFSSACGCRFREEEAVPGGRQGEGEKAAADEGQTNPAIAILEKVLEGTGREVLEGQEGSRALERAVESQNREVVYWLVRQGVQDCRRPFQDDRTLCSAHWDVDVMSLLVSEAGADVDDGLPLVSFVRREHYTAAHHLVHLGASVDRALTHRGTRAKDRHRILSVYHSYLTRSVPTHAMRFINTSLAPLRTLSGVSACHRVFGLGVLCCQIAAYLDPLAPLPFSDRTPLGRRLNAALRHFLKRACNLAGHSVRRRLFRHTAFVTPHLTHASASEEGGGAGCGQILDEGVVYGVRDVLHVIRCEEAHHYGLPRMVRGFGNRKAFACAFDGNVVGGGVGGRQCVVERIEGWEGMGERGPPGAMWANGQDKTIDEDVMDEDAMSGMEDMADEDNSLGIGRGDDTGARAAAARRGRPHEELMPSDD</sequence>
<keyword evidence="3" id="KW-1185">Reference proteome</keyword>
<proteinExistence type="predicted"/>
<evidence type="ECO:0000313" key="2">
    <source>
        <dbReference type="EMBL" id="CEL98001.1"/>
    </source>
</evidence>
<dbReference type="EMBL" id="CDMY01000260">
    <property type="protein sequence ID" value="CEL98001.1"/>
    <property type="molecule type" value="Genomic_DNA"/>
</dbReference>
<dbReference type="InParanoid" id="A0A0G4ELE9"/>
<dbReference type="Proteomes" id="UP000041254">
    <property type="component" value="Unassembled WGS sequence"/>
</dbReference>
<gene>
    <name evidence="2" type="ORF">Vbra_12448</name>
</gene>
<dbReference type="VEuPathDB" id="CryptoDB:Vbra_12448"/>
<organism evidence="2 3">
    <name type="scientific">Vitrella brassicaformis (strain CCMP3155)</name>
    <dbReference type="NCBI Taxonomy" id="1169540"/>
    <lineage>
        <taxon>Eukaryota</taxon>
        <taxon>Sar</taxon>
        <taxon>Alveolata</taxon>
        <taxon>Colpodellida</taxon>
        <taxon>Vitrellaceae</taxon>
        <taxon>Vitrella</taxon>
    </lineage>
</organism>
<accession>A0A0G4ELE9</accession>
<dbReference type="PhylomeDB" id="A0A0G4ELE9"/>